<evidence type="ECO:0000313" key="3">
    <source>
        <dbReference type="Proteomes" id="UP000218731"/>
    </source>
</evidence>
<accession>A0A1L7NMN4</accession>
<keyword evidence="1" id="KW-1133">Transmembrane helix</keyword>
<proteinExistence type="predicted"/>
<feature type="transmembrane region" description="Helical" evidence="1">
    <location>
        <begin position="111"/>
        <end position="137"/>
    </location>
</feature>
<evidence type="ECO:0000256" key="1">
    <source>
        <dbReference type="SAM" id="Phobius"/>
    </source>
</evidence>
<protein>
    <submittedName>
        <fullName evidence="2">Permease</fullName>
    </submittedName>
</protein>
<dbReference type="AlphaFoldDB" id="A0A1L7NMN4"/>
<reference evidence="2 3" key="1">
    <citation type="submission" date="2015-11" db="EMBL/GenBank/DDBJ databases">
        <title>Complete genome sequencing of a biphenyl-degrading bacterium, Pseudomonas putida KF715 (=NBRC110667).</title>
        <authorList>
            <person name="Suenaga H."/>
            <person name="Fujihara N."/>
            <person name="Watanabe T."/>
            <person name="Hirose J."/>
            <person name="Kimura N."/>
            <person name="Yamazoe A."/>
            <person name="Hosoyama A."/>
            <person name="Shimodaira J."/>
            <person name="Furukawa K."/>
        </authorList>
    </citation>
    <scope>NUCLEOTIDE SEQUENCE [LARGE SCALE GENOMIC DNA]</scope>
    <source>
        <strain evidence="2 3">KF715</strain>
        <plasmid evidence="3">Plasmid pkf715a dna</plasmid>
    </source>
</reference>
<feature type="transmembrane region" description="Helical" evidence="1">
    <location>
        <begin position="71"/>
        <end position="91"/>
    </location>
</feature>
<feature type="transmembrane region" description="Helical" evidence="1">
    <location>
        <begin position="7"/>
        <end position="25"/>
    </location>
</feature>
<gene>
    <name evidence="2" type="ORF">KF715C_pA2300</name>
</gene>
<feature type="transmembrane region" description="Helical" evidence="1">
    <location>
        <begin position="45"/>
        <end position="64"/>
    </location>
</feature>
<dbReference type="EMBL" id="AP015030">
    <property type="protein sequence ID" value="BAW26735.1"/>
    <property type="molecule type" value="Genomic_DNA"/>
</dbReference>
<name>A0A1L7NMN4_PSEPU</name>
<dbReference type="RefSeq" id="WP_096427066.1">
    <property type="nucleotide sequence ID" value="NZ_AP015030.1"/>
</dbReference>
<organism evidence="2 3">
    <name type="scientific">Pseudomonas putida</name>
    <name type="common">Arthrobacter siderocapsulatus</name>
    <dbReference type="NCBI Taxonomy" id="303"/>
    <lineage>
        <taxon>Bacteria</taxon>
        <taxon>Pseudomonadati</taxon>
        <taxon>Pseudomonadota</taxon>
        <taxon>Gammaproteobacteria</taxon>
        <taxon>Pseudomonadales</taxon>
        <taxon>Pseudomonadaceae</taxon>
        <taxon>Pseudomonas</taxon>
    </lineage>
</organism>
<evidence type="ECO:0000313" key="2">
    <source>
        <dbReference type="EMBL" id="BAW26735.1"/>
    </source>
</evidence>
<sequence>MNAIGKIFVGIFVGIFAGWAVGAVLLEGKLFLDGMAKLGIGNLGLFYFLGAFFASIGLLIASGAARSWKRLLTLFPLAMVVVAAFGGMHAIEATVGAPQDPTAHIYQSLKGMATLAAYGAFWLLPLIVVITYSVMIFESRPASAE</sequence>
<keyword evidence="2" id="KW-0614">Plasmid</keyword>
<dbReference type="Proteomes" id="UP000218731">
    <property type="component" value="Plasmid pKF715A"/>
</dbReference>
<keyword evidence="1" id="KW-0472">Membrane</keyword>
<keyword evidence="1" id="KW-0812">Transmembrane</keyword>
<geneLocation type="plasmid" evidence="3">
    <name>pkf715a dna</name>
</geneLocation>